<reference evidence="3" key="1">
    <citation type="submission" date="2022-03" db="EMBL/GenBank/DDBJ databases">
        <authorList>
            <person name="Alioto T."/>
            <person name="Alioto T."/>
            <person name="Gomez Garrido J."/>
        </authorList>
    </citation>
    <scope>NUCLEOTIDE SEQUENCE</scope>
</reference>
<dbReference type="InterPro" id="IPR024831">
    <property type="entry name" value="Uroplakin-3"/>
</dbReference>
<organism evidence="3 4">
    <name type="scientific">Pelobates cultripes</name>
    <name type="common">Western spadefoot toad</name>
    <dbReference type="NCBI Taxonomy" id="61616"/>
    <lineage>
        <taxon>Eukaryota</taxon>
        <taxon>Metazoa</taxon>
        <taxon>Chordata</taxon>
        <taxon>Craniata</taxon>
        <taxon>Vertebrata</taxon>
        <taxon>Euteleostomi</taxon>
        <taxon>Amphibia</taxon>
        <taxon>Batrachia</taxon>
        <taxon>Anura</taxon>
        <taxon>Pelobatoidea</taxon>
        <taxon>Pelobatidae</taxon>
        <taxon>Pelobates</taxon>
    </lineage>
</organism>
<evidence type="ECO:0000313" key="3">
    <source>
        <dbReference type="EMBL" id="CAH2222604.1"/>
    </source>
</evidence>
<feature type="signal peptide" evidence="2">
    <location>
        <begin position="1"/>
        <end position="24"/>
    </location>
</feature>
<feature type="chain" id="PRO_5042185518" evidence="2">
    <location>
        <begin position="25"/>
        <end position="248"/>
    </location>
</feature>
<protein>
    <submittedName>
        <fullName evidence="3">Uncharacterized protein</fullName>
    </submittedName>
</protein>
<evidence type="ECO:0000256" key="2">
    <source>
        <dbReference type="SAM" id="SignalP"/>
    </source>
</evidence>
<dbReference type="PANTHER" id="PTHR15446">
    <property type="entry name" value="UROPLAKIN III"/>
    <property type="match status" value="1"/>
</dbReference>
<sequence length="248" mass="27759">MFYFMMSLCVKLCLILVALTPSIADISSYVPQITQKVPVGNLTSSTFLLDQPQCVFNTSGVNEVWLVVALNSVTPTLKNENLGVPVNCSSFPVTKYYYTLRVFEKNYPCNLTNNVLAVLDVGSQTNCTDIQFCNCPLHSTEVYRVKFVVLSNTGFVGATNWSSPIKLKEVMNYTSITLPLLRSEGMIGLTAILGILLAVFLICIIVALFIGSRNIFWHRRLDSNKWVSTDLEYRGTYKKQPLHNVYIG</sequence>
<feature type="transmembrane region" description="Helical" evidence="1">
    <location>
        <begin position="186"/>
        <end position="210"/>
    </location>
</feature>
<dbReference type="GO" id="GO:0016020">
    <property type="term" value="C:membrane"/>
    <property type="evidence" value="ECO:0007669"/>
    <property type="project" value="TreeGrafter"/>
</dbReference>
<evidence type="ECO:0000256" key="1">
    <source>
        <dbReference type="SAM" id="Phobius"/>
    </source>
</evidence>
<keyword evidence="1" id="KW-0812">Transmembrane</keyword>
<gene>
    <name evidence="3" type="ORF">PECUL_23A003562</name>
</gene>
<dbReference type="EMBL" id="OW240912">
    <property type="protein sequence ID" value="CAH2222604.1"/>
    <property type="molecule type" value="Genomic_DNA"/>
</dbReference>
<keyword evidence="4" id="KW-1185">Reference proteome</keyword>
<keyword evidence="1" id="KW-1133">Transmembrane helix</keyword>
<evidence type="ECO:0000313" key="4">
    <source>
        <dbReference type="Proteomes" id="UP001295444"/>
    </source>
</evidence>
<accession>A0AAD1R318</accession>
<dbReference type="PANTHER" id="PTHR15446:SF2">
    <property type="entry name" value="UROPLAKIN-3B-LIKE PROTEIN 1-RELATED"/>
    <property type="match status" value="1"/>
</dbReference>
<dbReference type="AlphaFoldDB" id="A0AAD1R318"/>
<keyword evidence="1" id="KW-0472">Membrane</keyword>
<keyword evidence="2" id="KW-0732">Signal</keyword>
<name>A0AAD1R318_PELCU</name>
<dbReference type="Proteomes" id="UP001295444">
    <property type="component" value="Chromosome 01"/>
</dbReference>
<proteinExistence type="predicted"/>